<dbReference type="EMBL" id="QWLA01000059">
    <property type="protein sequence ID" value="RIH84349.1"/>
    <property type="molecule type" value="Genomic_DNA"/>
</dbReference>
<dbReference type="SUPFAM" id="SSF110849">
    <property type="entry name" value="ParB/Sulfiredoxin"/>
    <property type="match status" value="1"/>
</dbReference>
<dbReference type="AlphaFoldDB" id="A0A399EMS6"/>
<evidence type="ECO:0000256" key="1">
    <source>
        <dbReference type="SAM" id="Coils"/>
    </source>
</evidence>
<keyword evidence="1" id="KW-0175">Coiled coil</keyword>
<dbReference type="Proteomes" id="UP000265341">
    <property type="component" value="Unassembled WGS sequence"/>
</dbReference>
<feature type="coiled-coil region" evidence="1">
    <location>
        <begin position="282"/>
        <end position="324"/>
    </location>
</feature>
<sequence>MQSETHPLPETAAPLLLRNSDPVLMMAPDDLEESPEQARRRYDPQELEALKASVRRYGVIVPLLVQDQGGQRLRVISGHRRLRVARELGLQVPCLLSRTPFRGAAEAELVMAANQQQPLDPFELFWTVLRVTWEYHRELYDPALSLEQWMDLLRYVLDPGAAPLEGQPEWLRLRYREVMESLDADLKAFGLPAAQLRDRLIRYRAMLPVVQRALREGRLSWEGARSFNGWVKRARRLFPEHPALGEEALWALAQSLQALSLRELREALQRELARLGAPRREASEAERTIRRLYRRTARLEQDRRQEVRERLRLLEQELKDIEALLEQP</sequence>
<dbReference type="SMART" id="SM00470">
    <property type="entry name" value="ParB"/>
    <property type="match status" value="1"/>
</dbReference>
<gene>
    <name evidence="3" type="ORF">Mrose_02698</name>
</gene>
<evidence type="ECO:0000313" key="3">
    <source>
        <dbReference type="EMBL" id="RIH84349.1"/>
    </source>
</evidence>
<dbReference type="Pfam" id="PF02195">
    <property type="entry name" value="ParB_N"/>
    <property type="match status" value="1"/>
</dbReference>
<dbReference type="RefSeq" id="WP_182482819.1">
    <property type="nucleotide sequence ID" value="NZ_QWLA01000059.1"/>
</dbReference>
<organism evidence="3 4">
    <name type="scientific">Calidithermus roseus</name>
    <dbReference type="NCBI Taxonomy" id="1644118"/>
    <lineage>
        <taxon>Bacteria</taxon>
        <taxon>Thermotogati</taxon>
        <taxon>Deinococcota</taxon>
        <taxon>Deinococci</taxon>
        <taxon>Thermales</taxon>
        <taxon>Thermaceae</taxon>
        <taxon>Calidithermus</taxon>
    </lineage>
</organism>
<dbReference type="InterPro" id="IPR050336">
    <property type="entry name" value="Chromosome_partition/occlusion"/>
</dbReference>
<dbReference type="PANTHER" id="PTHR33375">
    <property type="entry name" value="CHROMOSOME-PARTITIONING PROTEIN PARB-RELATED"/>
    <property type="match status" value="1"/>
</dbReference>
<keyword evidence="4" id="KW-1185">Reference proteome</keyword>
<protein>
    <submittedName>
        <fullName evidence="3">ParB/RepB/Spo0J family partition protein</fullName>
    </submittedName>
</protein>
<evidence type="ECO:0000313" key="4">
    <source>
        <dbReference type="Proteomes" id="UP000265341"/>
    </source>
</evidence>
<dbReference type="GO" id="GO:0005694">
    <property type="term" value="C:chromosome"/>
    <property type="evidence" value="ECO:0007669"/>
    <property type="project" value="TreeGrafter"/>
</dbReference>
<dbReference type="InterPro" id="IPR036086">
    <property type="entry name" value="ParB/Sulfiredoxin_sf"/>
</dbReference>
<evidence type="ECO:0000259" key="2">
    <source>
        <dbReference type="SMART" id="SM00470"/>
    </source>
</evidence>
<comment type="caution">
    <text evidence="3">The sequence shown here is derived from an EMBL/GenBank/DDBJ whole genome shotgun (WGS) entry which is preliminary data.</text>
</comment>
<dbReference type="InterPro" id="IPR003115">
    <property type="entry name" value="ParB_N"/>
</dbReference>
<feature type="domain" description="ParB-like N-terminal" evidence="2">
    <location>
        <begin position="24"/>
        <end position="115"/>
    </location>
</feature>
<dbReference type="GO" id="GO:0007059">
    <property type="term" value="P:chromosome segregation"/>
    <property type="evidence" value="ECO:0007669"/>
    <property type="project" value="TreeGrafter"/>
</dbReference>
<reference evidence="3 4" key="1">
    <citation type="submission" date="2018-08" db="EMBL/GenBank/DDBJ databases">
        <title>Meiothermus roseus NBRC 110900 genome sequencing project.</title>
        <authorList>
            <person name="Da Costa M.S."/>
            <person name="Albuquerque L."/>
            <person name="Raposo P."/>
            <person name="Froufe H.J.C."/>
            <person name="Barroso C.S."/>
            <person name="Egas C."/>
        </authorList>
    </citation>
    <scope>NUCLEOTIDE SEQUENCE [LARGE SCALE GENOMIC DNA]</scope>
    <source>
        <strain evidence="3 4">NBRC 110900</strain>
    </source>
</reference>
<proteinExistence type="predicted"/>
<dbReference type="Gene3D" id="3.90.1530.30">
    <property type="match status" value="1"/>
</dbReference>
<dbReference type="PANTHER" id="PTHR33375:SF7">
    <property type="entry name" value="CHROMOSOME 2-PARTITIONING PROTEIN PARB-RELATED"/>
    <property type="match status" value="1"/>
</dbReference>
<name>A0A399EMS6_9DEIN</name>
<accession>A0A399EMS6</accession>